<feature type="non-terminal residue" evidence="1">
    <location>
        <position position="1"/>
    </location>
</feature>
<name>A0A9W4TB00_9GLOM</name>
<dbReference type="AlphaFoldDB" id="A0A9W4TB00"/>
<accession>A0A9W4TB00</accession>
<sequence length="66" mass="7538">LNIPALFLEGSLDLSDFINLEILNCDENRITNFNTSKCYKLAVKEITDQLSTFLFHPDFTAKLQAE</sequence>
<comment type="caution">
    <text evidence="1">The sequence shown here is derived from an EMBL/GenBank/DDBJ whole genome shotgun (WGS) entry which is preliminary data.</text>
</comment>
<gene>
    <name evidence="1" type="ORF">FWILDA_LOCUS19523</name>
</gene>
<dbReference type="Proteomes" id="UP001153678">
    <property type="component" value="Unassembled WGS sequence"/>
</dbReference>
<organism evidence="1 2">
    <name type="scientific">Funneliformis geosporum</name>
    <dbReference type="NCBI Taxonomy" id="1117311"/>
    <lineage>
        <taxon>Eukaryota</taxon>
        <taxon>Fungi</taxon>
        <taxon>Fungi incertae sedis</taxon>
        <taxon>Mucoromycota</taxon>
        <taxon>Glomeromycotina</taxon>
        <taxon>Glomeromycetes</taxon>
        <taxon>Glomerales</taxon>
        <taxon>Glomeraceae</taxon>
        <taxon>Funneliformis</taxon>
    </lineage>
</organism>
<protein>
    <submittedName>
        <fullName evidence="1">7212_t:CDS:1</fullName>
    </submittedName>
</protein>
<reference evidence="1" key="1">
    <citation type="submission" date="2022-08" db="EMBL/GenBank/DDBJ databases">
        <authorList>
            <person name="Kallberg Y."/>
            <person name="Tangrot J."/>
            <person name="Rosling A."/>
        </authorList>
    </citation>
    <scope>NUCLEOTIDE SEQUENCE</scope>
    <source>
        <strain evidence="1">Wild A</strain>
    </source>
</reference>
<dbReference type="EMBL" id="CAMKVN010024082">
    <property type="protein sequence ID" value="CAI2200347.1"/>
    <property type="molecule type" value="Genomic_DNA"/>
</dbReference>
<dbReference type="OrthoDB" id="2404189at2759"/>
<proteinExistence type="predicted"/>
<keyword evidence="2" id="KW-1185">Reference proteome</keyword>
<evidence type="ECO:0000313" key="1">
    <source>
        <dbReference type="EMBL" id="CAI2200347.1"/>
    </source>
</evidence>
<evidence type="ECO:0000313" key="2">
    <source>
        <dbReference type="Proteomes" id="UP001153678"/>
    </source>
</evidence>